<keyword evidence="2" id="KW-1185">Reference proteome</keyword>
<proteinExistence type="predicted"/>
<organism evidence="2 3">
    <name type="scientific">Saccoglossus kowalevskii</name>
    <name type="common">Acorn worm</name>
    <dbReference type="NCBI Taxonomy" id="10224"/>
    <lineage>
        <taxon>Eukaryota</taxon>
        <taxon>Metazoa</taxon>
        <taxon>Hemichordata</taxon>
        <taxon>Enteropneusta</taxon>
        <taxon>Harrimaniidae</taxon>
        <taxon>Saccoglossus</taxon>
    </lineage>
</organism>
<dbReference type="SUPFAM" id="SSF53850">
    <property type="entry name" value="Periplasmic binding protein-like II"/>
    <property type="match status" value="1"/>
</dbReference>
<accession>A0ABM0MC66</accession>
<evidence type="ECO:0000313" key="3">
    <source>
        <dbReference type="RefSeq" id="XP_006817607.1"/>
    </source>
</evidence>
<protein>
    <submittedName>
        <fullName evidence="3">Melanotransferrin-like</fullName>
    </submittedName>
</protein>
<sequence>MQETNDRKCRGFCNRRNRVVGRSGLRRENAGSGCIGTGMSGEEVCTTERPEAGVGGRVTSVKWCVISRDEKTKCEDMSAAFKEKAILPKVECIRRYNTLDCMHTIFDGRADLINLDAGDAYVAGKQYGLIPILAEKYSSGTESYAVAVSKENNDDINIDTMENRTACFSGIKMGAGWVVPIATMFDWGVLQRDGCQYNNRDEFSNWTDTLSVDTLFEEGCVPGVLLGAYDTGGMNGQDLCDACANTLTCRRNHKELYYGNMGSLRCLIEGTGEIAFTNHLSALAVTFDIQSLSSTQSGISVGLKLLCKNGTRRAPSEYEDCHFNKVPSNIVMTSGNKTDRELHKYRKMLRIGQYFFGGDNNDNGFKMFDSSNYTSPDLMFSDATNKLVVKSSKTEYSDWLGQDHLRLQQSLTGCIPPKVLAQTSGTRSFKHSLMIIISILLVFYFNKNEQ</sequence>
<dbReference type="RefSeq" id="XP_006817607.1">
    <property type="nucleotide sequence ID" value="XM_006817544.1"/>
</dbReference>
<dbReference type="PRINTS" id="PR00422">
    <property type="entry name" value="TRANSFERRIN"/>
</dbReference>
<gene>
    <name evidence="3" type="primary">LOC102801602</name>
</gene>
<dbReference type="Pfam" id="PF00405">
    <property type="entry name" value="Transferrin"/>
    <property type="match status" value="1"/>
</dbReference>
<dbReference type="InterPro" id="IPR001156">
    <property type="entry name" value="Transferrin-like_dom"/>
</dbReference>
<evidence type="ECO:0000259" key="1">
    <source>
        <dbReference type="PROSITE" id="PS51408"/>
    </source>
</evidence>
<feature type="domain" description="Transferrin-like" evidence="1">
    <location>
        <begin position="61"/>
        <end position="413"/>
    </location>
</feature>
<dbReference type="Proteomes" id="UP000694865">
    <property type="component" value="Unplaced"/>
</dbReference>
<dbReference type="CDD" id="cd13529">
    <property type="entry name" value="PBP2_transferrin"/>
    <property type="match status" value="1"/>
</dbReference>
<dbReference type="PROSITE" id="PS51408">
    <property type="entry name" value="TRANSFERRIN_LIKE_4"/>
    <property type="match status" value="1"/>
</dbReference>
<dbReference type="SMART" id="SM00094">
    <property type="entry name" value="TR_FER"/>
    <property type="match status" value="1"/>
</dbReference>
<name>A0ABM0MC66_SACKO</name>
<dbReference type="GeneID" id="102801602"/>
<dbReference type="PANTHER" id="PTHR11485:SF29">
    <property type="entry name" value="TRANSFERRIN 2"/>
    <property type="match status" value="1"/>
</dbReference>
<reference evidence="3" key="1">
    <citation type="submission" date="2025-08" db="UniProtKB">
        <authorList>
            <consortium name="RefSeq"/>
        </authorList>
    </citation>
    <scope>IDENTIFICATION</scope>
    <source>
        <tissue evidence="3">Testes</tissue>
    </source>
</reference>
<dbReference type="Gene3D" id="3.40.190.10">
    <property type="entry name" value="Periplasmic binding protein-like II"/>
    <property type="match status" value="2"/>
</dbReference>
<evidence type="ECO:0000313" key="2">
    <source>
        <dbReference type="Proteomes" id="UP000694865"/>
    </source>
</evidence>
<dbReference type="PANTHER" id="PTHR11485">
    <property type="entry name" value="TRANSFERRIN"/>
    <property type="match status" value="1"/>
</dbReference>